<evidence type="ECO:0000256" key="10">
    <source>
        <dbReference type="SAM" id="MobiDB-lite"/>
    </source>
</evidence>
<accession>A0A1J7H0Q8</accession>
<dbReference type="Gramene" id="OIW06318">
    <property type="protein sequence ID" value="OIW06318"/>
    <property type="gene ID" value="TanjilG_17692"/>
</dbReference>
<dbReference type="GO" id="GO:0005819">
    <property type="term" value="C:spindle"/>
    <property type="evidence" value="ECO:0007669"/>
    <property type="project" value="TreeGrafter"/>
</dbReference>
<dbReference type="Proteomes" id="UP000188354">
    <property type="component" value="Chromosome LG08"/>
</dbReference>
<dbReference type="GO" id="GO:0005737">
    <property type="term" value="C:cytoplasm"/>
    <property type="evidence" value="ECO:0007669"/>
    <property type="project" value="TreeGrafter"/>
</dbReference>
<evidence type="ECO:0000256" key="4">
    <source>
        <dbReference type="ARBA" id="ARBA00022490"/>
    </source>
</evidence>
<feature type="compositionally biased region" description="Basic and acidic residues" evidence="10">
    <location>
        <begin position="471"/>
        <end position="484"/>
    </location>
</feature>
<organism evidence="11 12">
    <name type="scientific">Lupinus angustifolius</name>
    <name type="common">Narrow-leaved blue lupine</name>
    <dbReference type="NCBI Taxonomy" id="3871"/>
    <lineage>
        <taxon>Eukaryota</taxon>
        <taxon>Viridiplantae</taxon>
        <taxon>Streptophyta</taxon>
        <taxon>Embryophyta</taxon>
        <taxon>Tracheophyta</taxon>
        <taxon>Spermatophyta</taxon>
        <taxon>Magnoliopsida</taxon>
        <taxon>eudicotyledons</taxon>
        <taxon>Gunneridae</taxon>
        <taxon>Pentapetalae</taxon>
        <taxon>rosids</taxon>
        <taxon>fabids</taxon>
        <taxon>Fabales</taxon>
        <taxon>Fabaceae</taxon>
        <taxon>Papilionoideae</taxon>
        <taxon>50 kb inversion clade</taxon>
        <taxon>genistoids sensu lato</taxon>
        <taxon>core genistoids</taxon>
        <taxon>Genisteae</taxon>
        <taxon>Lupinus</taxon>
    </lineage>
</organism>
<evidence type="ECO:0000256" key="2">
    <source>
        <dbReference type="ARBA" id="ARBA00004245"/>
    </source>
</evidence>
<dbReference type="GO" id="GO:0005634">
    <property type="term" value="C:nucleus"/>
    <property type="evidence" value="ECO:0007669"/>
    <property type="project" value="UniProtKB-SubCell"/>
</dbReference>
<keyword evidence="7" id="KW-0206">Cytoskeleton</keyword>
<feature type="region of interest" description="Disordered" evidence="10">
    <location>
        <begin position="471"/>
        <end position="523"/>
    </location>
</feature>
<feature type="coiled-coil region" evidence="9">
    <location>
        <begin position="49"/>
        <end position="76"/>
    </location>
</feature>
<evidence type="ECO:0000256" key="7">
    <source>
        <dbReference type="ARBA" id="ARBA00023212"/>
    </source>
</evidence>
<keyword evidence="5" id="KW-0597">Phosphoprotein</keyword>
<sequence length="974" mass="109618">MSKPQNDRLLKAEMNCGSLLNELQIIWDEVGESETEKDRMLYELEQDCLEVYRRKVDQANRSRAQLRQEIADSEADLAAICSAMGERPIHIRQSDQNSRSLKEELARIRPELEEMWRRKSERINQFIEVQEQIRRISNEIYGPREDVSAIVDESDLSLRKLEELHRQLLALQVEKSECLKKVQDHLYTFNSLCSVLALDFREIVIGVHPSLGNAEGCKSVSYDTIKQLAIAIEEVRKVKLQRMQKLQDLATTMLELWNLMDTPIEEQQMFQNVTCNIAASEHEVTEPNSLSMDFINCVEEEVSRLEELKSSKMKELVLKKRAELEEICQKTHLALQVDSVVEYAVEAIESGSVDPASVLEQLELQVAQVKEEAFSRKEILEKVEKWLSACEEESWLEEYNRDENRYNAGRGTHLTLRRAEKARILVKKIPAMVDGLTSKTLTWEKDIGIGFTYDGTHLLSMLEDYTMLRQEKEQERRRQREMKKLQGQLTAEQEAKYGSKPSPTKLPSARKAPKLSTGSAANRRISVGGATIQTLKPDSYATPPSCSIKKTNKARQIEQQDYLDDDASYLSSARRGLDIAGAGSVFGSPLTRQPFTPISLSSKVSSKSNVENGIDDLNMHDTEKFQKTIALNKLPFTTPPKTAKAVDEENPIPVATTPLTVSFPMNLTMTPAPKSDENRYNAGRGTHLTLRRAEKARILVKKIPAMVDGLTSKTLTWEKDIGIGFTYDGTHLLSMLEDYTMLRQEKEQERRRQREMKKLQGQLTAEQEAKYGSKPSPTKLPSARKAPKLSTGSAANRRISVGGATIQTLKPDSYATPPSCSIKKTNKARQIEQQDYLDDDASYLSSARRGLDIAGAGSVFGSPLTRQPFTPISLSSKVSSKSNVENGIDDLNMHDTEKFQKTIALNKLPFTTPPKTAKAVDEENPIPVATTPLTVSFPMNLTMTPAPKSVSFGGDLVQETEYSFEERRLGFVLG</sequence>
<dbReference type="GO" id="GO:0008017">
    <property type="term" value="F:microtubule binding"/>
    <property type="evidence" value="ECO:0007669"/>
    <property type="project" value="InterPro"/>
</dbReference>
<evidence type="ECO:0000256" key="5">
    <source>
        <dbReference type="ARBA" id="ARBA00022553"/>
    </source>
</evidence>
<dbReference type="AlphaFoldDB" id="A0A1J7H0Q8"/>
<dbReference type="InterPro" id="IPR007145">
    <property type="entry name" value="MAP65_Ase1_PRC1"/>
</dbReference>
<keyword evidence="12" id="KW-1185">Reference proteome</keyword>
<dbReference type="OMA" id="IEQQDYL"/>
<dbReference type="Gene3D" id="1.20.58.1520">
    <property type="match status" value="2"/>
</dbReference>
<feature type="compositionally biased region" description="Basic and acidic residues" evidence="10">
    <location>
        <begin position="745"/>
        <end position="758"/>
    </location>
</feature>
<name>A0A1J7H0Q8_LUPAN</name>
<evidence type="ECO:0000256" key="3">
    <source>
        <dbReference type="ARBA" id="ARBA00006187"/>
    </source>
</evidence>
<keyword evidence="9" id="KW-0175">Coiled coil</keyword>
<proteinExistence type="inferred from homology"/>
<dbReference type="STRING" id="3871.A0A1J7H0Q8"/>
<dbReference type="GO" id="GO:0005874">
    <property type="term" value="C:microtubule"/>
    <property type="evidence" value="ECO:0007669"/>
    <property type="project" value="UniProtKB-KW"/>
</dbReference>
<evidence type="ECO:0000256" key="8">
    <source>
        <dbReference type="ARBA" id="ARBA00023242"/>
    </source>
</evidence>
<dbReference type="PANTHER" id="PTHR19321:SF56">
    <property type="entry name" value="65-KDA MICROTUBULE-ASSOCIATED-LIKE PROTEIN"/>
    <property type="match status" value="1"/>
</dbReference>
<dbReference type="Pfam" id="PF03999">
    <property type="entry name" value="MAP65_ASE1"/>
    <property type="match status" value="2"/>
</dbReference>
<keyword evidence="6" id="KW-0493">Microtubule</keyword>
<evidence type="ECO:0000256" key="9">
    <source>
        <dbReference type="SAM" id="Coils"/>
    </source>
</evidence>
<feature type="region of interest" description="Disordered" evidence="10">
    <location>
        <begin position="745"/>
        <end position="797"/>
    </location>
</feature>
<protein>
    <submittedName>
        <fullName evidence="11">Uncharacterized protein</fullName>
    </submittedName>
</protein>
<reference evidence="11 12" key="1">
    <citation type="journal article" date="2017" name="Plant Biotechnol. J.">
        <title>A comprehensive draft genome sequence for lupin (Lupinus angustifolius), an emerging health food: insights into plant-microbe interactions and legume evolution.</title>
        <authorList>
            <person name="Hane J.K."/>
            <person name="Ming Y."/>
            <person name="Kamphuis L.G."/>
            <person name="Nelson M.N."/>
            <person name="Garg G."/>
            <person name="Atkins C.A."/>
            <person name="Bayer P.E."/>
            <person name="Bravo A."/>
            <person name="Bringans S."/>
            <person name="Cannon S."/>
            <person name="Edwards D."/>
            <person name="Foley R."/>
            <person name="Gao L.L."/>
            <person name="Harrison M.J."/>
            <person name="Huang W."/>
            <person name="Hurgobin B."/>
            <person name="Li S."/>
            <person name="Liu C.W."/>
            <person name="McGrath A."/>
            <person name="Morahan G."/>
            <person name="Murray J."/>
            <person name="Weller J."/>
            <person name="Jian J."/>
            <person name="Singh K.B."/>
        </authorList>
    </citation>
    <scope>NUCLEOTIDE SEQUENCE [LARGE SCALE GENOMIC DNA]</scope>
    <source>
        <strain evidence="12">cv. Tanjil</strain>
        <tissue evidence="11">Whole plant</tissue>
    </source>
</reference>
<keyword evidence="4" id="KW-0963">Cytoplasm</keyword>
<dbReference type="FunFam" id="1.20.58.1520:FF:000002">
    <property type="entry name" value="65-kDa microtubule-associated protein 6"/>
    <property type="match status" value="1"/>
</dbReference>
<evidence type="ECO:0000313" key="12">
    <source>
        <dbReference type="Proteomes" id="UP000188354"/>
    </source>
</evidence>
<comment type="subcellular location">
    <subcellularLocation>
        <location evidence="2">Cytoplasm</location>
        <location evidence="2">Cytoskeleton</location>
    </subcellularLocation>
    <subcellularLocation>
        <location evidence="1">Nucleus</location>
    </subcellularLocation>
</comment>
<dbReference type="PANTHER" id="PTHR19321">
    <property type="entry name" value="PROTEIN REGULATOR OF CYTOKINESIS 1 PRC1-RELATED"/>
    <property type="match status" value="1"/>
</dbReference>
<dbReference type="GO" id="GO:0000226">
    <property type="term" value="P:microtubule cytoskeleton organization"/>
    <property type="evidence" value="ECO:0007669"/>
    <property type="project" value="InterPro"/>
</dbReference>
<gene>
    <name evidence="11" type="ORF">TanjilG_17692</name>
</gene>
<evidence type="ECO:0000256" key="1">
    <source>
        <dbReference type="ARBA" id="ARBA00004123"/>
    </source>
</evidence>
<evidence type="ECO:0000313" key="11">
    <source>
        <dbReference type="EMBL" id="OIW06318.1"/>
    </source>
</evidence>
<keyword evidence="8" id="KW-0539">Nucleus</keyword>
<dbReference type="EMBL" id="CM007368">
    <property type="protein sequence ID" value="OIW06318.1"/>
    <property type="molecule type" value="Genomic_DNA"/>
</dbReference>
<evidence type="ECO:0000256" key="6">
    <source>
        <dbReference type="ARBA" id="ARBA00022701"/>
    </source>
</evidence>
<comment type="similarity">
    <text evidence="3">Belongs to the MAP65/ASE1 family.</text>
</comment>